<evidence type="ECO:0000313" key="1">
    <source>
        <dbReference type="EMBL" id="DAF95596.1"/>
    </source>
</evidence>
<reference evidence="1" key="1">
    <citation type="journal article" date="2021" name="Proc. Natl. Acad. Sci. U.S.A.">
        <title>A Catalog of Tens of Thousands of Viruses from Human Metagenomes Reveals Hidden Associations with Chronic Diseases.</title>
        <authorList>
            <person name="Tisza M.J."/>
            <person name="Buck C.B."/>
        </authorList>
    </citation>
    <scope>NUCLEOTIDE SEQUENCE</scope>
    <source>
        <strain evidence="1">CtCo31</strain>
    </source>
</reference>
<proteinExistence type="predicted"/>
<dbReference type="EMBL" id="BK016109">
    <property type="protein sequence ID" value="DAF95596.1"/>
    <property type="molecule type" value="Genomic_DNA"/>
</dbReference>
<accession>A0A8S5UME2</accession>
<protein>
    <submittedName>
        <fullName evidence="1">Uncharacterized protein</fullName>
    </submittedName>
</protein>
<organism evidence="1">
    <name type="scientific">Myoviridae sp. ctCo31</name>
    <dbReference type="NCBI Taxonomy" id="2825053"/>
    <lineage>
        <taxon>Viruses</taxon>
        <taxon>Duplodnaviria</taxon>
        <taxon>Heunggongvirae</taxon>
        <taxon>Uroviricota</taxon>
        <taxon>Caudoviricetes</taxon>
    </lineage>
</organism>
<sequence>MLGETALKSYQLPISNTRVAGIVRAATQEEVDAGSA</sequence>
<name>A0A8S5UME2_9CAUD</name>